<keyword evidence="1" id="KW-0805">Transcription regulation</keyword>
<dbReference type="SUPFAM" id="SSF46785">
    <property type="entry name" value="Winged helix' DNA-binding domain"/>
    <property type="match status" value="1"/>
</dbReference>
<dbReference type="PROSITE" id="PS51000">
    <property type="entry name" value="HTH_DEOR_2"/>
    <property type="match status" value="1"/>
</dbReference>
<dbReference type="InterPro" id="IPR001034">
    <property type="entry name" value="DeoR_HTH"/>
</dbReference>
<dbReference type="PRINTS" id="PR00037">
    <property type="entry name" value="HTHLACR"/>
</dbReference>
<dbReference type="InterPro" id="IPR036390">
    <property type="entry name" value="WH_DNA-bd_sf"/>
</dbReference>
<dbReference type="SMART" id="SM00420">
    <property type="entry name" value="HTH_DEOR"/>
    <property type="match status" value="1"/>
</dbReference>
<dbReference type="PANTHER" id="PTHR30363">
    <property type="entry name" value="HTH-TYPE TRANSCRIPTIONAL REGULATOR SRLR-RELATED"/>
    <property type="match status" value="1"/>
</dbReference>
<dbReference type="Proteomes" id="UP001060112">
    <property type="component" value="Chromosome"/>
</dbReference>
<dbReference type="SUPFAM" id="SSF100950">
    <property type="entry name" value="NagB/RpiA/CoA transferase-like"/>
    <property type="match status" value="1"/>
</dbReference>
<dbReference type="RefSeq" id="WP_290141732.1">
    <property type="nucleotide sequence ID" value="NZ_CP101620.1"/>
</dbReference>
<evidence type="ECO:0000313" key="4">
    <source>
        <dbReference type="EMBL" id="UTY40309.1"/>
    </source>
</evidence>
<name>A0ABY5I4N1_9FIRM</name>
<dbReference type="InterPro" id="IPR050313">
    <property type="entry name" value="Carb_Metab_HTH_regulators"/>
</dbReference>
<keyword evidence="5" id="KW-1185">Reference proteome</keyword>
<dbReference type="InterPro" id="IPR014036">
    <property type="entry name" value="DeoR-like_C"/>
</dbReference>
<protein>
    <submittedName>
        <fullName evidence="4">DeoR/GlpR family DNA-binding transcription regulator</fullName>
    </submittedName>
</protein>
<dbReference type="EMBL" id="CP101620">
    <property type="protein sequence ID" value="UTY40309.1"/>
    <property type="molecule type" value="Genomic_DNA"/>
</dbReference>
<accession>A0ABY5I4N1</accession>
<feature type="domain" description="HTH deoR-type" evidence="3">
    <location>
        <begin position="3"/>
        <end position="58"/>
    </location>
</feature>
<reference evidence="4" key="1">
    <citation type="submission" date="2022-07" db="EMBL/GenBank/DDBJ databases">
        <title>Faecal culturing of patients with breast cancer.</title>
        <authorList>
            <person name="Teng N.M.Y."/>
            <person name="Kiu R."/>
            <person name="Evans R."/>
            <person name="Baker D.J."/>
            <person name="Zenner C."/>
            <person name="Robinson S.D."/>
            <person name="Hall L.J."/>
        </authorList>
    </citation>
    <scope>NUCLEOTIDE SEQUENCE</scope>
    <source>
        <strain evidence="4">LH1062</strain>
    </source>
</reference>
<keyword evidence="4" id="KW-0238">DNA-binding</keyword>
<dbReference type="InterPro" id="IPR037171">
    <property type="entry name" value="NagB/RpiA_transferase-like"/>
</dbReference>
<dbReference type="SMART" id="SM01134">
    <property type="entry name" value="DeoRC"/>
    <property type="match status" value="1"/>
</dbReference>
<dbReference type="GO" id="GO:0003677">
    <property type="term" value="F:DNA binding"/>
    <property type="evidence" value="ECO:0007669"/>
    <property type="project" value="UniProtKB-KW"/>
</dbReference>
<dbReference type="Pfam" id="PF00455">
    <property type="entry name" value="DeoRC"/>
    <property type="match status" value="1"/>
</dbReference>
<keyword evidence="2" id="KW-0804">Transcription</keyword>
<proteinExistence type="predicted"/>
<dbReference type="PANTHER" id="PTHR30363:SF56">
    <property type="entry name" value="TRANSCRIPTIONAL REGULATOR, DEOR FAMILY"/>
    <property type="match status" value="1"/>
</dbReference>
<gene>
    <name evidence="4" type="ORF">NMU03_05855</name>
</gene>
<evidence type="ECO:0000256" key="1">
    <source>
        <dbReference type="ARBA" id="ARBA00023015"/>
    </source>
</evidence>
<evidence type="ECO:0000313" key="5">
    <source>
        <dbReference type="Proteomes" id="UP001060112"/>
    </source>
</evidence>
<evidence type="ECO:0000256" key="2">
    <source>
        <dbReference type="ARBA" id="ARBA00023163"/>
    </source>
</evidence>
<dbReference type="Gene3D" id="3.40.50.1360">
    <property type="match status" value="1"/>
</dbReference>
<organism evidence="4 5">
    <name type="scientific">Allocoprobacillus halotolerans</name>
    <dbReference type="NCBI Taxonomy" id="2944914"/>
    <lineage>
        <taxon>Bacteria</taxon>
        <taxon>Bacillati</taxon>
        <taxon>Bacillota</taxon>
        <taxon>Erysipelotrichia</taxon>
        <taxon>Erysipelotrichales</taxon>
        <taxon>Erysipelotrichaceae</taxon>
        <taxon>Allocoprobacillus</taxon>
    </lineage>
</organism>
<dbReference type="Pfam" id="PF08220">
    <property type="entry name" value="HTH_DeoR"/>
    <property type="match status" value="1"/>
</dbReference>
<evidence type="ECO:0000259" key="3">
    <source>
        <dbReference type="PROSITE" id="PS51000"/>
    </source>
</evidence>
<sequence>MAKQQRWAKILELCEKNDAVYVQNLVDILHVSEATIRRDLQQMEDLSLVSRFHGGVRTNNKGNNEPPMLYKAETNYEQKKMIARLAARQIKDNQMIFIDAGSSTLEMLKYITAKNITVVTIGIPHIQKLIERKIRTISLGGTVRFTTEAITGNQTLQQLSELYFDITFLGVNGIHVKGGLTTTNEQEAAVKSKVIEHSQKTFILADHSKFNRLYPVKFGNLDDVTVICYSIENFDSSLIKHICVK</sequence>